<dbReference type="GO" id="GO:0007165">
    <property type="term" value="P:signal transduction"/>
    <property type="evidence" value="ECO:0007669"/>
    <property type="project" value="TreeGrafter"/>
</dbReference>
<dbReference type="Pfam" id="PF00069">
    <property type="entry name" value="Pkinase"/>
    <property type="match status" value="1"/>
</dbReference>
<sequence length="1170" mass="132754">MGESELVISLDENSGNFDVPDNTKIQRNLQHMQKLIFSRHTIMSNQLNMSTNRDFISDRPDCLVGSNARSEGRSVVGHVFQKLDVDETCQSINEEELFGEGDEMKIGPVGRKDYGDENRNDISDENRNDISDGQSTDEDNSLFKKMSSQQRDPKYPEWNLLQMSVSSEQDTTSQRRSRFRDSKDLEVIKDSVYADEISGTSQEAPGLEPSSGMPDIIKSSSGSSLSSSAASMTLLQQQSPDVLNAHEADVFSKFSDEPDGSSQWHEKYKEKLEKKMYIEGMSHYPVGMSKPCAVHYSPSMFGQNTENPADEKRGRFRSSGYGTDSKQSQNSQNSMEGSAFDGVFEKNDLGSTVINRRGSKGLGRPQIDSAFSEESGQQYESAVSVPYLSIFNLSEVSHDSPPNDFESLCGNLPNIAALLEMETCDDDESVAVTNCVIPHAIDERVAGTNSDIQHAIDASVAIQHAIDASVAVTNSVIQRVNEGDPKDKDLIEVQQNYCLSSSPEETSSSSFKPTLDANDVLTKRMEKSENNKTPSVESSFELSPSYKLENIQHNIALMRHDLFVNQDEINSAKYEQYLQDFPTPSPVGDHQGSPYEKSPRSTPVPLEDLTPQIAREDLEYSSRCRDKHCMDERCRRVMAYKDHDTMPTEYLWDLCKALQDHCGVCSEPKCSVMFCSSFAQWCHQSFEFEVLINNLHCLIKEPLLFLNLRKEAAILQIDGKLPILQEGLVVPLATVSGEFVSPVLARVMSPEYPQLLVIKEISQVLDCDQNITVYKQLRNLTHPHIVSHYWLKEYNDNSMHIFMEFVQGGSLSEYLDTVGRLSWETAVYYSRQLVQAVSFLHQHNIVYLYWDAGNILFMDCSYCHVKLCNLSMSCPVDQNKCDGNGTKLSLPPHLCPPELGITSQVDRKSDSWGAGCLMIEMLMGIPVWHDRRHENRTKLLELVCCVAPAVPSHLEEEQQKFLRSCLQINIEGRWSFEQVKDCQDLIHWGIQDWYTRTVNTRYVGAFKIGVPRLKTWYIRAFKIGIPELSILDTLGHSRLVYQDCQDLVHCGIQDWYTRTVKTWYIRAFKIGIPGLSRLGTLWHSRLVYQDCHDLLHLGIQDWYTRTVKTWYIWAFKIGIPGLSRLATFGHSRLVYQDCQDLVHLGIQDWYTRTVKTWYIWAFKIGIPGLS</sequence>
<protein>
    <recommendedName>
        <fullName evidence="2">Protein kinase domain-containing protein</fullName>
    </recommendedName>
</protein>
<dbReference type="InterPro" id="IPR011009">
    <property type="entry name" value="Kinase-like_dom_sf"/>
</dbReference>
<proteinExistence type="predicted"/>
<dbReference type="GO" id="GO:0005524">
    <property type="term" value="F:ATP binding"/>
    <property type="evidence" value="ECO:0007669"/>
    <property type="project" value="InterPro"/>
</dbReference>
<gene>
    <name evidence="3" type="ORF">CHS0354_035922</name>
</gene>
<feature type="region of interest" description="Disordered" evidence="1">
    <location>
        <begin position="94"/>
        <end position="156"/>
    </location>
</feature>
<comment type="caution">
    <text evidence="3">The sequence shown here is derived from an EMBL/GenBank/DDBJ whole genome shotgun (WGS) entry which is preliminary data.</text>
</comment>
<dbReference type="PANTHER" id="PTHR48011">
    <property type="entry name" value="CCR4-NOT TRANSCRIPTIONAL COMPLEX SUBUNIT CAF120-RELATED"/>
    <property type="match status" value="1"/>
</dbReference>
<dbReference type="PANTHER" id="PTHR48011:SF4">
    <property type="entry name" value="MITOGEN-ACTIVATED PROTEIN KINASE KINASE KINASE 19"/>
    <property type="match status" value="1"/>
</dbReference>
<feature type="compositionally biased region" description="Polar residues" evidence="1">
    <location>
        <begin position="320"/>
        <end position="336"/>
    </location>
</feature>
<feature type="compositionally biased region" description="Basic and acidic residues" evidence="1">
    <location>
        <begin position="102"/>
        <end position="130"/>
    </location>
</feature>
<organism evidence="3 4">
    <name type="scientific">Potamilus streckersoni</name>
    <dbReference type="NCBI Taxonomy" id="2493646"/>
    <lineage>
        <taxon>Eukaryota</taxon>
        <taxon>Metazoa</taxon>
        <taxon>Spiralia</taxon>
        <taxon>Lophotrochozoa</taxon>
        <taxon>Mollusca</taxon>
        <taxon>Bivalvia</taxon>
        <taxon>Autobranchia</taxon>
        <taxon>Heteroconchia</taxon>
        <taxon>Palaeoheterodonta</taxon>
        <taxon>Unionida</taxon>
        <taxon>Unionoidea</taxon>
        <taxon>Unionidae</taxon>
        <taxon>Ambleminae</taxon>
        <taxon>Lampsilini</taxon>
        <taxon>Potamilus</taxon>
    </lineage>
</organism>
<dbReference type="SMART" id="SM00220">
    <property type="entry name" value="S_TKc"/>
    <property type="match status" value="1"/>
</dbReference>
<feature type="region of interest" description="Disordered" evidence="1">
    <location>
        <begin position="582"/>
        <end position="606"/>
    </location>
</feature>
<dbReference type="InterPro" id="IPR000719">
    <property type="entry name" value="Prot_kinase_dom"/>
</dbReference>
<dbReference type="Proteomes" id="UP001195483">
    <property type="component" value="Unassembled WGS sequence"/>
</dbReference>
<keyword evidence="4" id="KW-1185">Reference proteome</keyword>
<evidence type="ECO:0000313" key="4">
    <source>
        <dbReference type="Proteomes" id="UP001195483"/>
    </source>
</evidence>
<dbReference type="Gene3D" id="1.10.510.10">
    <property type="entry name" value="Transferase(Phosphotransferase) domain 1"/>
    <property type="match status" value="1"/>
</dbReference>
<dbReference type="AlphaFoldDB" id="A0AAE0SFJ6"/>
<dbReference type="SUPFAM" id="SSF56112">
    <property type="entry name" value="Protein kinase-like (PK-like)"/>
    <property type="match status" value="1"/>
</dbReference>
<dbReference type="EMBL" id="JAEAOA010002096">
    <property type="protein sequence ID" value="KAK3591110.1"/>
    <property type="molecule type" value="Genomic_DNA"/>
</dbReference>
<reference evidence="3" key="2">
    <citation type="journal article" date="2021" name="Genome Biol. Evol.">
        <title>Developing a high-quality reference genome for a parasitic bivalve with doubly uniparental inheritance (Bivalvia: Unionida).</title>
        <authorList>
            <person name="Smith C.H."/>
        </authorList>
    </citation>
    <scope>NUCLEOTIDE SEQUENCE</scope>
    <source>
        <strain evidence="3">CHS0354</strain>
        <tissue evidence="3">Mantle</tissue>
    </source>
</reference>
<feature type="domain" description="Protein kinase" evidence="2">
    <location>
        <begin position="728"/>
        <end position="986"/>
    </location>
</feature>
<evidence type="ECO:0000256" key="1">
    <source>
        <dbReference type="SAM" id="MobiDB-lite"/>
    </source>
</evidence>
<dbReference type="InterPro" id="IPR052751">
    <property type="entry name" value="Plant_MAPKKK"/>
</dbReference>
<evidence type="ECO:0000259" key="2">
    <source>
        <dbReference type="PROSITE" id="PS50011"/>
    </source>
</evidence>
<dbReference type="PROSITE" id="PS50011">
    <property type="entry name" value="PROTEIN_KINASE_DOM"/>
    <property type="match status" value="1"/>
</dbReference>
<accession>A0AAE0SFJ6</accession>
<name>A0AAE0SFJ6_9BIVA</name>
<reference evidence="3" key="3">
    <citation type="submission" date="2023-05" db="EMBL/GenBank/DDBJ databases">
        <authorList>
            <person name="Smith C.H."/>
        </authorList>
    </citation>
    <scope>NUCLEOTIDE SEQUENCE</scope>
    <source>
        <strain evidence="3">CHS0354</strain>
        <tissue evidence="3">Mantle</tissue>
    </source>
</reference>
<evidence type="ECO:0000313" key="3">
    <source>
        <dbReference type="EMBL" id="KAK3591110.1"/>
    </source>
</evidence>
<reference evidence="3" key="1">
    <citation type="journal article" date="2021" name="Genome Biol. Evol.">
        <title>A High-Quality Reference Genome for a Parasitic Bivalve with Doubly Uniparental Inheritance (Bivalvia: Unionida).</title>
        <authorList>
            <person name="Smith C.H."/>
        </authorList>
    </citation>
    <scope>NUCLEOTIDE SEQUENCE</scope>
    <source>
        <strain evidence="3">CHS0354</strain>
    </source>
</reference>
<dbReference type="GO" id="GO:0004672">
    <property type="term" value="F:protein kinase activity"/>
    <property type="evidence" value="ECO:0007669"/>
    <property type="project" value="InterPro"/>
</dbReference>
<feature type="region of interest" description="Disordered" evidence="1">
    <location>
        <begin position="303"/>
        <end position="338"/>
    </location>
</feature>